<dbReference type="Pfam" id="PF14542">
    <property type="entry name" value="Acetyltransf_CG"/>
    <property type="match status" value="1"/>
</dbReference>
<protein>
    <submittedName>
        <fullName evidence="3">GNAT family acetyltransferase</fullName>
    </submittedName>
</protein>
<gene>
    <name evidence="3" type="ORF">NC99_04850</name>
</gene>
<dbReference type="AlphaFoldDB" id="A0A0L8VDV8"/>
<dbReference type="InterPro" id="IPR000182">
    <property type="entry name" value="GNAT_dom"/>
</dbReference>
<dbReference type="InterPro" id="IPR016181">
    <property type="entry name" value="Acyl_CoA_acyltransferase"/>
</dbReference>
<dbReference type="PROSITE" id="PS51186">
    <property type="entry name" value="GNAT"/>
    <property type="match status" value="1"/>
</dbReference>
<organism evidence="3 4">
    <name type="scientific">Sunxiuqinia dokdonensis</name>
    <dbReference type="NCBI Taxonomy" id="1409788"/>
    <lineage>
        <taxon>Bacteria</taxon>
        <taxon>Pseudomonadati</taxon>
        <taxon>Bacteroidota</taxon>
        <taxon>Bacteroidia</taxon>
        <taxon>Marinilabiliales</taxon>
        <taxon>Prolixibacteraceae</taxon>
        <taxon>Sunxiuqinia</taxon>
    </lineage>
</organism>
<dbReference type="InterPro" id="IPR031165">
    <property type="entry name" value="GNAT_YJDJ"/>
</dbReference>
<keyword evidence="3" id="KW-0808">Transferase</keyword>
<feature type="domain" description="N-acetyltransferase" evidence="2">
    <location>
        <begin position="7"/>
        <end position="94"/>
    </location>
</feature>
<dbReference type="PANTHER" id="PTHR31435:SF10">
    <property type="entry name" value="BSR4717 PROTEIN"/>
    <property type="match status" value="1"/>
</dbReference>
<dbReference type="InterPro" id="IPR045057">
    <property type="entry name" value="Gcn5-rel_NAT"/>
</dbReference>
<dbReference type="STRING" id="1409788.NC99_04850"/>
<dbReference type="PROSITE" id="PS51729">
    <property type="entry name" value="GNAT_YJDJ"/>
    <property type="match status" value="1"/>
</dbReference>
<reference evidence="4" key="1">
    <citation type="submission" date="2015-07" db="EMBL/GenBank/DDBJ databases">
        <title>Genome sequencing of Sunxiuqinia dokdonensis strain SK.</title>
        <authorList>
            <person name="Ahn S."/>
            <person name="Kim B.-C."/>
        </authorList>
    </citation>
    <scope>NUCLEOTIDE SEQUENCE [LARGE SCALE GENOMIC DNA]</scope>
    <source>
        <strain evidence="4">SK</strain>
    </source>
</reference>
<proteinExistence type="predicted"/>
<dbReference type="GO" id="GO:0016747">
    <property type="term" value="F:acyltransferase activity, transferring groups other than amino-acyl groups"/>
    <property type="evidence" value="ECO:0007669"/>
    <property type="project" value="InterPro"/>
</dbReference>
<evidence type="ECO:0000259" key="2">
    <source>
        <dbReference type="PROSITE" id="PS51729"/>
    </source>
</evidence>
<keyword evidence="4" id="KW-1185">Reference proteome</keyword>
<dbReference type="Gene3D" id="3.40.630.30">
    <property type="match status" value="1"/>
</dbReference>
<evidence type="ECO:0000313" key="3">
    <source>
        <dbReference type="EMBL" id="KOH46645.1"/>
    </source>
</evidence>
<dbReference type="RefSeq" id="WP_053179395.1">
    <property type="nucleotide sequence ID" value="NZ_LGIA01000023.1"/>
</dbReference>
<dbReference type="SUPFAM" id="SSF55729">
    <property type="entry name" value="Acyl-CoA N-acyltransferases (Nat)"/>
    <property type="match status" value="1"/>
</dbReference>
<sequence length="94" mass="10712">MAEIRQEDHGKKGRFVIYEDGELAGEMTYTWAGESRFIIDHTGVDERYGGKGFGKQLVMEAVAYARQKGIKILPLCPFAKRVFDKEPKLADVRF</sequence>
<feature type="domain" description="N-acetyltransferase" evidence="1">
    <location>
        <begin position="1"/>
        <end position="94"/>
    </location>
</feature>
<dbReference type="CDD" id="cd04301">
    <property type="entry name" value="NAT_SF"/>
    <property type="match status" value="1"/>
</dbReference>
<comment type="caution">
    <text evidence="3">The sequence shown here is derived from an EMBL/GenBank/DDBJ whole genome shotgun (WGS) entry which is preliminary data.</text>
</comment>
<dbReference type="PANTHER" id="PTHR31435">
    <property type="entry name" value="PROTEIN NATD1"/>
    <property type="match status" value="1"/>
</dbReference>
<evidence type="ECO:0000313" key="4">
    <source>
        <dbReference type="Proteomes" id="UP000036958"/>
    </source>
</evidence>
<accession>A0A0L8VDV8</accession>
<dbReference type="EMBL" id="LGIA01000023">
    <property type="protein sequence ID" value="KOH46645.1"/>
    <property type="molecule type" value="Genomic_DNA"/>
</dbReference>
<dbReference type="OrthoDB" id="1120671at2"/>
<evidence type="ECO:0000259" key="1">
    <source>
        <dbReference type="PROSITE" id="PS51186"/>
    </source>
</evidence>
<name>A0A0L8VDV8_9BACT</name>
<dbReference type="Proteomes" id="UP000036958">
    <property type="component" value="Unassembled WGS sequence"/>
</dbReference>